<dbReference type="AlphaFoldDB" id="A0AAE1Y3H3"/>
<gene>
    <name evidence="2" type="ORF">Salat_1885000</name>
</gene>
<feature type="region of interest" description="Disordered" evidence="1">
    <location>
        <begin position="1"/>
        <end position="31"/>
    </location>
</feature>
<organism evidence="2 3">
    <name type="scientific">Sesamum alatum</name>
    <dbReference type="NCBI Taxonomy" id="300844"/>
    <lineage>
        <taxon>Eukaryota</taxon>
        <taxon>Viridiplantae</taxon>
        <taxon>Streptophyta</taxon>
        <taxon>Embryophyta</taxon>
        <taxon>Tracheophyta</taxon>
        <taxon>Spermatophyta</taxon>
        <taxon>Magnoliopsida</taxon>
        <taxon>eudicotyledons</taxon>
        <taxon>Gunneridae</taxon>
        <taxon>Pentapetalae</taxon>
        <taxon>asterids</taxon>
        <taxon>lamiids</taxon>
        <taxon>Lamiales</taxon>
        <taxon>Pedaliaceae</taxon>
        <taxon>Sesamum</taxon>
    </lineage>
</organism>
<keyword evidence="3" id="KW-1185">Reference proteome</keyword>
<accession>A0AAE1Y3H3</accession>
<dbReference type="EMBL" id="JACGWO010000007">
    <property type="protein sequence ID" value="KAK4423024.1"/>
    <property type="molecule type" value="Genomic_DNA"/>
</dbReference>
<reference evidence="2" key="2">
    <citation type="journal article" date="2024" name="Plant">
        <title>Genomic evolution and insights into agronomic trait innovations of Sesamum species.</title>
        <authorList>
            <person name="Miao H."/>
            <person name="Wang L."/>
            <person name="Qu L."/>
            <person name="Liu H."/>
            <person name="Sun Y."/>
            <person name="Le M."/>
            <person name="Wang Q."/>
            <person name="Wei S."/>
            <person name="Zheng Y."/>
            <person name="Lin W."/>
            <person name="Duan Y."/>
            <person name="Cao H."/>
            <person name="Xiong S."/>
            <person name="Wang X."/>
            <person name="Wei L."/>
            <person name="Li C."/>
            <person name="Ma Q."/>
            <person name="Ju M."/>
            <person name="Zhao R."/>
            <person name="Li G."/>
            <person name="Mu C."/>
            <person name="Tian Q."/>
            <person name="Mei H."/>
            <person name="Zhang T."/>
            <person name="Gao T."/>
            <person name="Zhang H."/>
        </authorList>
    </citation>
    <scope>NUCLEOTIDE SEQUENCE</scope>
    <source>
        <strain evidence="2">3651</strain>
    </source>
</reference>
<name>A0AAE1Y3H3_9LAMI</name>
<evidence type="ECO:0000313" key="3">
    <source>
        <dbReference type="Proteomes" id="UP001293254"/>
    </source>
</evidence>
<dbReference type="Proteomes" id="UP001293254">
    <property type="component" value="Unassembled WGS sequence"/>
</dbReference>
<sequence>MFSEANHHPSQLEQGLSVEPSDTGTRKQIIEKSSSINLKENIIEGSSQNYPQEIAEDSEDDFNYEDPIITELLDKDWDKELQMNKKSPNDKAAQFDINSTIIGAEGGEKDTQGDLQFSQALKQPAFTPAWSVEECESDILVGQ</sequence>
<evidence type="ECO:0000313" key="2">
    <source>
        <dbReference type="EMBL" id="KAK4423024.1"/>
    </source>
</evidence>
<comment type="caution">
    <text evidence="2">The sequence shown here is derived from an EMBL/GenBank/DDBJ whole genome shotgun (WGS) entry which is preliminary data.</text>
</comment>
<evidence type="ECO:0000256" key="1">
    <source>
        <dbReference type="SAM" id="MobiDB-lite"/>
    </source>
</evidence>
<reference evidence="2" key="1">
    <citation type="submission" date="2020-06" db="EMBL/GenBank/DDBJ databases">
        <authorList>
            <person name="Li T."/>
            <person name="Hu X."/>
            <person name="Zhang T."/>
            <person name="Song X."/>
            <person name="Zhang H."/>
            <person name="Dai N."/>
            <person name="Sheng W."/>
            <person name="Hou X."/>
            <person name="Wei L."/>
        </authorList>
    </citation>
    <scope>NUCLEOTIDE SEQUENCE</scope>
    <source>
        <strain evidence="2">3651</strain>
        <tissue evidence="2">Leaf</tissue>
    </source>
</reference>
<protein>
    <submittedName>
        <fullName evidence="2">Uncharacterized protein</fullName>
    </submittedName>
</protein>
<proteinExistence type="predicted"/>